<gene>
    <name evidence="8" type="ORF">H9864_02860</name>
</gene>
<keyword evidence="5 7" id="KW-0472">Membrane</keyword>
<dbReference type="GO" id="GO:0071555">
    <property type="term" value="P:cell wall organization"/>
    <property type="evidence" value="ECO:0007669"/>
    <property type="project" value="TreeGrafter"/>
</dbReference>
<comment type="cofactor">
    <cofactor evidence="6">
        <name>Mg(2+)</name>
        <dbReference type="ChEBI" id="CHEBI:18420"/>
    </cofactor>
</comment>
<dbReference type="InterPro" id="IPR000715">
    <property type="entry name" value="Glycosyl_transferase_4"/>
</dbReference>
<feature type="transmembrane region" description="Helical" evidence="7">
    <location>
        <begin position="194"/>
        <end position="211"/>
    </location>
</feature>
<evidence type="ECO:0000313" key="9">
    <source>
        <dbReference type="Proteomes" id="UP000824178"/>
    </source>
</evidence>
<dbReference type="PANTHER" id="PTHR22926">
    <property type="entry name" value="PHOSPHO-N-ACETYLMURAMOYL-PENTAPEPTIDE-TRANSFERASE"/>
    <property type="match status" value="1"/>
</dbReference>
<feature type="transmembrane region" description="Helical" evidence="7">
    <location>
        <begin position="16"/>
        <end position="33"/>
    </location>
</feature>
<dbReference type="PROSITE" id="PS01348">
    <property type="entry name" value="MRAY_2"/>
    <property type="match status" value="1"/>
</dbReference>
<feature type="transmembrane region" description="Helical" evidence="7">
    <location>
        <begin position="111"/>
        <end position="128"/>
    </location>
</feature>
<keyword evidence="6" id="KW-0460">Magnesium</keyword>
<dbReference type="GO" id="GO:0016780">
    <property type="term" value="F:phosphotransferase activity, for other substituted phosphate groups"/>
    <property type="evidence" value="ECO:0007669"/>
    <property type="project" value="InterPro"/>
</dbReference>
<evidence type="ECO:0000256" key="4">
    <source>
        <dbReference type="ARBA" id="ARBA00022989"/>
    </source>
</evidence>
<dbReference type="GO" id="GO:0044038">
    <property type="term" value="P:cell wall macromolecule biosynthetic process"/>
    <property type="evidence" value="ECO:0007669"/>
    <property type="project" value="TreeGrafter"/>
</dbReference>
<evidence type="ECO:0000313" key="8">
    <source>
        <dbReference type="EMBL" id="MBU3819304.1"/>
    </source>
</evidence>
<accession>A0A9E2KK53</accession>
<dbReference type="InterPro" id="IPR018480">
    <property type="entry name" value="PNAcMuramoyl-5peptid_Trfase_CS"/>
</dbReference>
<dbReference type="Proteomes" id="UP000824178">
    <property type="component" value="Unassembled WGS sequence"/>
</dbReference>
<dbReference type="GO" id="GO:0046872">
    <property type="term" value="F:metal ion binding"/>
    <property type="evidence" value="ECO:0007669"/>
    <property type="project" value="UniProtKB-KW"/>
</dbReference>
<feature type="binding site" evidence="6">
    <location>
        <position position="163"/>
    </location>
    <ligand>
        <name>Mg(2+)</name>
        <dbReference type="ChEBI" id="CHEBI:18420"/>
    </ligand>
</feature>
<keyword evidence="6" id="KW-0479">Metal-binding</keyword>
<dbReference type="PANTHER" id="PTHR22926:SF5">
    <property type="entry name" value="PHOSPHO-N-ACETYLMURAMOYL-PENTAPEPTIDE-TRANSFERASE HOMOLOG"/>
    <property type="match status" value="1"/>
</dbReference>
<dbReference type="EMBL" id="JAHLFH010000058">
    <property type="protein sequence ID" value="MBU3819304.1"/>
    <property type="molecule type" value="Genomic_DNA"/>
</dbReference>
<keyword evidence="2" id="KW-0808">Transferase</keyword>
<organism evidence="8 9">
    <name type="scientific">Candidatus Faecalibacterium intestinavium</name>
    <dbReference type="NCBI Taxonomy" id="2838580"/>
    <lineage>
        <taxon>Bacteria</taxon>
        <taxon>Bacillati</taxon>
        <taxon>Bacillota</taxon>
        <taxon>Clostridia</taxon>
        <taxon>Eubacteriales</taxon>
        <taxon>Oscillospiraceae</taxon>
        <taxon>Faecalibacterium</taxon>
    </lineage>
</organism>
<comment type="caution">
    <text evidence="8">The sequence shown here is derived from an EMBL/GenBank/DDBJ whole genome shotgun (WGS) entry which is preliminary data.</text>
</comment>
<evidence type="ECO:0000256" key="2">
    <source>
        <dbReference type="ARBA" id="ARBA00022679"/>
    </source>
</evidence>
<keyword evidence="4 7" id="KW-1133">Transmembrane helix</keyword>
<comment type="subcellular location">
    <subcellularLocation>
        <location evidence="1">Membrane</location>
        <topology evidence="1">Multi-pass membrane protein</topology>
    </subcellularLocation>
</comment>
<proteinExistence type="predicted"/>
<name>A0A9E2KK53_9FIRM</name>
<reference evidence="8" key="2">
    <citation type="submission" date="2021-04" db="EMBL/GenBank/DDBJ databases">
        <authorList>
            <person name="Gilroy R."/>
        </authorList>
    </citation>
    <scope>NUCLEOTIDE SEQUENCE</scope>
    <source>
        <strain evidence="8">742</strain>
    </source>
</reference>
<evidence type="ECO:0000256" key="7">
    <source>
        <dbReference type="SAM" id="Phobius"/>
    </source>
</evidence>
<evidence type="ECO:0000256" key="3">
    <source>
        <dbReference type="ARBA" id="ARBA00022692"/>
    </source>
</evidence>
<reference evidence="8" key="1">
    <citation type="journal article" date="2021" name="PeerJ">
        <title>Extensive microbial diversity within the chicken gut microbiome revealed by metagenomics and culture.</title>
        <authorList>
            <person name="Gilroy R."/>
            <person name="Ravi A."/>
            <person name="Getino M."/>
            <person name="Pursley I."/>
            <person name="Horton D.L."/>
            <person name="Alikhan N.F."/>
            <person name="Baker D."/>
            <person name="Gharbi K."/>
            <person name="Hall N."/>
            <person name="Watson M."/>
            <person name="Adriaenssens E.M."/>
            <person name="Foster-Nyarko E."/>
            <person name="Jarju S."/>
            <person name="Secka A."/>
            <person name="Antonio M."/>
            <person name="Oren A."/>
            <person name="Chaudhuri R.R."/>
            <person name="La Ragione R."/>
            <person name="Hildebrand F."/>
            <person name="Pallen M.J."/>
        </authorList>
    </citation>
    <scope>NUCLEOTIDE SEQUENCE</scope>
    <source>
        <strain evidence="8">742</strain>
    </source>
</reference>
<evidence type="ECO:0000256" key="5">
    <source>
        <dbReference type="ARBA" id="ARBA00023136"/>
    </source>
</evidence>
<feature type="transmembrane region" description="Helical" evidence="7">
    <location>
        <begin position="296"/>
        <end position="315"/>
    </location>
</feature>
<dbReference type="Pfam" id="PF00953">
    <property type="entry name" value="Glycos_transf_4"/>
    <property type="match status" value="1"/>
</dbReference>
<feature type="binding site" evidence="6">
    <location>
        <position position="222"/>
    </location>
    <ligand>
        <name>Mg(2+)</name>
        <dbReference type="ChEBI" id="CHEBI:18420"/>
    </ligand>
</feature>
<sequence>MVTLLHSLIGQRGVEALAFLLAFVLTALMTSLFRDRLPQDHGRAFAVNGEQSRGKARGSGLIFVLCIALVSLAFLPFQPEFVIYTALLIASMLSGYLDDASEQAWNEYKKGLIDFAIAALAGITYLNFNGCGVSFLQRSFTLPYPVYLLLIIILIWASINVVNCTDGVDGLSASLAIVSIGTFAVGYAQELGAYVTAAAVFAGSLLAYLWSNAKPSSVLMGDAGSRAMGFFLALLALKSGHPFAFLLAALVFILDGSLGILKISLKRFLHIWILKNTLTPLHDHVRKKMGWSDEQVVTRWVILQCMASAVLLILIGRA</sequence>
<feature type="transmembrane region" description="Helical" evidence="7">
    <location>
        <begin position="140"/>
        <end position="159"/>
    </location>
</feature>
<keyword evidence="3 7" id="KW-0812">Transmembrane</keyword>
<protein>
    <submittedName>
        <fullName evidence="8">Phospho-N-acetylmuramoyl-pentapeptide-transferase</fullName>
    </submittedName>
</protein>
<dbReference type="GO" id="GO:0005886">
    <property type="term" value="C:plasma membrane"/>
    <property type="evidence" value="ECO:0007669"/>
    <property type="project" value="TreeGrafter"/>
</dbReference>
<evidence type="ECO:0000256" key="1">
    <source>
        <dbReference type="ARBA" id="ARBA00004141"/>
    </source>
</evidence>
<dbReference type="AlphaFoldDB" id="A0A9E2KK53"/>
<evidence type="ECO:0000256" key="6">
    <source>
        <dbReference type="PIRSR" id="PIRSR600715-1"/>
    </source>
</evidence>
<feature type="transmembrane region" description="Helical" evidence="7">
    <location>
        <begin position="54"/>
        <end position="75"/>
    </location>
</feature>